<proteinExistence type="predicted"/>
<comment type="caution">
    <text evidence="1">The sequence shown here is derived from an EMBL/GenBank/DDBJ whole genome shotgun (WGS) entry which is preliminary data.</text>
</comment>
<protein>
    <recommendedName>
        <fullName evidence="3">Hpt domain-containing protein</fullName>
    </recommendedName>
</protein>
<gene>
    <name evidence="1" type="ORF">L1I42_10175</name>
</gene>
<keyword evidence="2" id="KW-1185">Reference proteome</keyword>
<dbReference type="RefSeq" id="WP_236114419.1">
    <property type="nucleotide sequence ID" value="NZ_JAKGTI010000002.1"/>
</dbReference>
<reference evidence="1 2" key="1">
    <citation type="submission" date="2022-01" db="EMBL/GenBank/DDBJ databases">
        <title>Maritalea mediterranea sp. nov., isolated from marine plastic residues from the Malva-rosa beach (Valencia, Spain).</title>
        <authorList>
            <person name="Vidal-Verdu A."/>
            <person name="Molina-Menor E."/>
            <person name="Pascual J."/>
            <person name="Pereto J."/>
            <person name="Porcar M."/>
        </authorList>
    </citation>
    <scope>NUCLEOTIDE SEQUENCE [LARGE SCALE GENOMIC DNA]</scope>
    <source>
        <strain evidence="1 2">P4.10X</strain>
    </source>
</reference>
<dbReference type="Gene3D" id="1.20.120.160">
    <property type="entry name" value="HPT domain"/>
    <property type="match status" value="1"/>
</dbReference>
<evidence type="ECO:0000313" key="1">
    <source>
        <dbReference type="EMBL" id="MCF4098852.1"/>
    </source>
</evidence>
<accession>A0ABS9E7N3</accession>
<dbReference type="EMBL" id="JAKGTI010000002">
    <property type="protein sequence ID" value="MCF4098852.1"/>
    <property type="molecule type" value="Genomic_DNA"/>
</dbReference>
<dbReference type="InterPro" id="IPR036641">
    <property type="entry name" value="HPT_dom_sf"/>
</dbReference>
<evidence type="ECO:0000313" key="2">
    <source>
        <dbReference type="Proteomes" id="UP001201217"/>
    </source>
</evidence>
<dbReference type="SUPFAM" id="SSF47226">
    <property type="entry name" value="Histidine-containing phosphotransfer domain, HPT domain"/>
    <property type="match status" value="1"/>
</dbReference>
<evidence type="ECO:0008006" key="3">
    <source>
        <dbReference type="Google" id="ProtNLM"/>
    </source>
</evidence>
<dbReference type="Proteomes" id="UP001201217">
    <property type="component" value="Unassembled WGS sequence"/>
</dbReference>
<organism evidence="1 2">
    <name type="scientific">Maritalea mediterranea</name>
    <dbReference type="NCBI Taxonomy" id="2909667"/>
    <lineage>
        <taxon>Bacteria</taxon>
        <taxon>Pseudomonadati</taxon>
        <taxon>Pseudomonadota</taxon>
        <taxon>Alphaproteobacteria</taxon>
        <taxon>Hyphomicrobiales</taxon>
        <taxon>Devosiaceae</taxon>
        <taxon>Maritalea</taxon>
    </lineage>
</organism>
<sequence length="127" mass="14072">MGELATDPMVANIIRHNPHRRAIDLAFLARQTMGNKALESDILQLYRTQLRKFEPDWHKAKALPNLVINLHSMRSAALGVGAVSIAELSKAAEVDLRENGGHIADIYTQLAKTVAETLHFIDDILGH</sequence>
<name>A0ABS9E7N3_9HYPH</name>